<organism evidence="27 28">
    <name type="scientific">Silverwater virus</name>
    <dbReference type="NCBI Taxonomy" id="1564099"/>
    <lineage>
        <taxon>Viruses</taxon>
        <taxon>Riboviria</taxon>
        <taxon>Orthornavirae</taxon>
        <taxon>Negarnaviricota</taxon>
        <taxon>Polyploviricotina</taxon>
        <taxon>Bunyaviricetes</taxon>
        <taxon>Hareavirales</taxon>
        <taxon>Phenuiviridae</taxon>
        <taxon>Uukuvirus</taxon>
        <taxon>Uukuvirus silverwaterense</taxon>
    </lineage>
</organism>
<keyword evidence="14" id="KW-1043">Host membrane</keyword>
<feature type="domain" description="Phlebovirus glycoprotein G1" evidence="24">
    <location>
        <begin position="100"/>
        <end position="458"/>
    </location>
</feature>
<dbReference type="EMBL" id="KM114255">
    <property type="protein sequence ID" value="AIU95029.1"/>
    <property type="molecule type" value="Genomic_RNA"/>
</dbReference>
<dbReference type="Pfam" id="PF19019">
    <property type="entry name" value="Phlebo_G2_C"/>
    <property type="match status" value="1"/>
</dbReference>
<feature type="domain" description="Phlebovirus glycoprotein G2 C-terminal" evidence="26">
    <location>
        <begin position="852"/>
        <end position="1003"/>
    </location>
</feature>
<dbReference type="GO" id="GO:0016020">
    <property type="term" value="C:membrane"/>
    <property type="evidence" value="ECO:0007669"/>
    <property type="project" value="InterPro"/>
</dbReference>
<evidence type="ECO:0000256" key="17">
    <source>
        <dbReference type="ARBA" id="ARBA00023157"/>
    </source>
</evidence>
<dbReference type="GO" id="GO:0046718">
    <property type="term" value="P:symbiont entry into host cell"/>
    <property type="evidence" value="ECO:0007669"/>
    <property type="project" value="UniProtKB-KW"/>
</dbReference>
<evidence type="ECO:0000256" key="2">
    <source>
        <dbReference type="ARBA" id="ARBA00004482"/>
    </source>
</evidence>
<evidence type="ECO:0000256" key="14">
    <source>
        <dbReference type="ARBA" id="ARBA00022870"/>
    </source>
</evidence>
<dbReference type="InterPro" id="IPR043603">
    <property type="entry name" value="Phlebo_G2_C"/>
</dbReference>
<dbReference type="GO" id="GO:0039654">
    <property type="term" value="P:fusion of virus membrane with host endosome membrane"/>
    <property type="evidence" value="ECO:0007669"/>
    <property type="project" value="UniProtKB-KW"/>
</dbReference>
<accession>A0A097SRV7</accession>
<evidence type="ECO:0000259" key="24">
    <source>
        <dbReference type="Pfam" id="PF07243"/>
    </source>
</evidence>
<keyword evidence="13" id="KW-0946">Virion</keyword>
<evidence type="ECO:0000256" key="3">
    <source>
        <dbReference type="ARBA" id="ARBA00004563"/>
    </source>
</evidence>
<keyword evidence="28" id="KW-1185">Reference proteome</keyword>
<dbReference type="GO" id="GO:0019062">
    <property type="term" value="P:virion attachment to host cell"/>
    <property type="evidence" value="ECO:0007669"/>
    <property type="project" value="UniProtKB-KW"/>
</dbReference>
<evidence type="ECO:0000256" key="10">
    <source>
        <dbReference type="ARBA" id="ARBA00022729"/>
    </source>
</evidence>
<evidence type="ECO:0000256" key="15">
    <source>
        <dbReference type="ARBA" id="ARBA00022989"/>
    </source>
</evidence>
<evidence type="ECO:0000256" key="7">
    <source>
        <dbReference type="ARBA" id="ARBA00022581"/>
    </source>
</evidence>
<evidence type="ECO:0000256" key="1">
    <source>
        <dbReference type="ARBA" id="ARBA00004244"/>
    </source>
</evidence>
<dbReference type="Proteomes" id="UP000155731">
    <property type="component" value="Genome"/>
</dbReference>
<feature type="transmembrane region" description="Helical" evidence="23">
    <location>
        <begin position="978"/>
        <end position="1003"/>
    </location>
</feature>
<comment type="subcellular location">
    <subcellularLocation>
        <location evidence="1">Host Golgi apparatus membrane</location>
        <topology evidence="1">Single-pass type I membrane protein</topology>
    </subcellularLocation>
    <subcellularLocation>
        <location evidence="2">Host endoplasmic reticulum membrane</location>
        <topology evidence="2">Single-pass type I membrane protein</topology>
    </subcellularLocation>
    <subcellularLocation>
        <location evidence="3">Virion membrane</location>
        <topology evidence="3">Single-pass type I membrane protein</topology>
    </subcellularLocation>
</comment>
<evidence type="ECO:0000256" key="11">
    <source>
        <dbReference type="ARBA" id="ARBA00022804"/>
    </source>
</evidence>
<dbReference type="SMR" id="A0A097SRV7"/>
<proteinExistence type="inferred from homology"/>
<evidence type="ECO:0000256" key="20">
    <source>
        <dbReference type="ARBA" id="ARBA00023296"/>
    </source>
</evidence>
<feature type="transmembrane region" description="Helical" evidence="23">
    <location>
        <begin position="427"/>
        <end position="446"/>
    </location>
</feature>
<evidence type="ECO:0000256" key="18">
    <source>
        <dbReference type="ARBA" id="ARBA00023180"/>
    </source>
</evidence>
<reference evidence="27 28" key="1">
    <citation type="journal article" date="2014" name="J. Virol.">
        <title>Comprehensive Molecular Detection of Tick-Borne Phleboviruses Leads to the Retrospective Identification of Taxonomically Unassigned Bunyaviruses and the Discovery of a Novel Member of the Genus Phlebovirus.</title>
        <authorList>
            <person name="Matsuno K."/>
            <person name="Weisend C."/>
            <person name="Kajihara M."/>
            <person name="Matysiak C."/>
            <person name="Williamson B.N."/>
            <person name="Simuunza M."/>
            <person name="Mweene A.S."/>
            <person name="Takada A."/>
            <person name="Tesh R.B."/>
            <person name="Ebihara H."/>
        </authorList>
    </citation>
    <scope>NUCLEOTIDE SEQUENCE [LARGE SCALE GENOMIC DNA]</scope>
    <source>
        <strain evidence="27">Can131</strain>
    </source>
</reference>
<keyword evidence="15 23" id="KW-1133">Transmembrane helix</keyword>
<evidence type="ECO:0000259" key="25">
    <source>
        <dbReference type="Pfam" id="PF07245"/>
    </source>
</evidence>
<evidence type="ECO:0000256" key="12">
    <source>
        <dbReference type="ARBA" id="ARBA00022812"/>
    </source>
</evidence>
<dbReference type="RefSeq" id="YP_010086156.1">
    <property type="nucleotide sequence ID" value="NC_055369.1"/>
</dbReference>
<evidence type="ECO:0000259" key="26">
    <source>
        <dbReference type="Pfam" id="PF19019"/>
    </source>
</evidence>
<keyword evidence="16 23" id="KW-0472">Membrane</keyword>
<evidence type="ECO:0000256" key="16">
    <source>
        <dbReference type="ARBA" id="ARBA00023136"/>
    </source>
</evidence>
<keyword evidence="7" id="KW-0945">Host-virus interaction</keyword>
<evidence type="ECO:0000256" key="6">
    <source>
        <dbReference type="ARBA" id="ARBA00022510"/>
    </source>
</evidence>
<keyword evidence="8" id="KW-1162">Viral penetration into host cytoplasm</keyword>
<sequence>MLKLEILVVMLCATLASALIADLFQHLQRAVHSEKKKFLQSQPKTHELIKGVVEVPSGLDASLIGFVETQNYTDRLTDGVDREMDCSGGRKTFLALDPGQRKLSNLSCGTGKVLSRDCSYCATGSPPVLNPPHKVIMYDDMICQFESDATSRLKQPQGTYCSVGGVKVKDCSGLIENTVEKITWVLLKEKIIFLEGHSLSWREGPWFSLFDCKNTTETTDPCDINVCKAGKCTGDAIYCSQFSCEKSSPECKCTRNLVPGILHVTIGDNTVVPKCFGHSKWVVQRQRKLLSVQVAKSCLDCSVECRVGALHVVVRHFDPGYYQVCLGPVCYTGEASSKEFDIPIHPMSRISTEEVSLQLWSSTKTDRYDLQTSCHHLSACDLINCFFCKANWVNVHCFRREKWIIIAIVLSITCVCVGMVLKAVQRIVSFLAWMLGPVLWFVRVICRCSGKKLFMKAQKARLVLQELDEESQSLIQLPETHIAVPSSPNKGSRTARKNKVLLMVSLISIMTPVQSCSDSVKLISLAKDCTQVEANRYSCSFSSTALIPVAPIGQTSCILLTSQSGETLGVMKLKTIEAKLSCLKSDLYWIPRATHQCYGARRCRLAASCTGENCMKMTENDFSAEWGSRETIMNRLGWSSCNPQCGGIGCGCFNVNPSCFYLRKTFTNQESLVFKAFECSSWTHSVQIKVSFNDTDSTLFLQPDSPQKMKWGKVQLASISTAPNVGFSECFFEAQNGDIFHSPCNRRGEVSLGKLGEIQCPTSSDAMQISPSCFSDQSIINHLINKDVVHCTSQLVDPKEIMKKNKLPATIGGTIFYPGKSSVYASSSSRVSATMLVKLNDVHMFSLSDRNKCSSRFLNLTGCYNCEAGAILRMESVTDFGTADAILECPTIGLLSYFISTASLSITETIIHLNKSKINVECTVTCPNSVEKLTIYGELAYLKDLDFRHHNETTTPIVQRNDGGIDWFGWLHFGWMQWVWAIVGVGLTIVGVVIGFFLLRFLCSKMKIL</sequence>
<evidence type="ECO:0000256" key="23">
    <source>
        <dbReference type="SAM" id="Phobius"/>
    </source>
</evidence>
<dbReference type="KEGG" id="vg:65101316"/>
<dbReference type="InterPro" id="IPR010826">
    <property type="entry name" value="Phlebovirus_G1"/>
</dbReference>
<keyword evidence="6" id="KW-1170">Fusion of virus membrane with host endosomal membrane</keyword>
<evidence type="ECO:0000256" key="13">
    <source>
        <dbReference type="ARBA" id="ARBA00022844"/>
    </source>
</evidence>
<dbReference type="GO" id="GO:0044167">
    <property type="term" value="C:host cell endoplasmic reticulum membrane"/>
    <property type="evidence" value="ECO:0007669"/>
    <property type="project" value="UniProtKB-SubCell"/>
</dbReference>
<comment type="similarity">
    <text evidence="22">Belongs to the phlebovirus envelope glycoprotein family.</text>
</comment>
<dbReference type="GO" id="GO:0044178">
    <property type="term" value="C:host cell Golgi membrane"/>
    <property type="evidence" value="ECO:0007669"/>
    <property type="project" value="UniProtKB-SubCell"/>
</dbReference>
<keyword evidence="17" id="KW-1015">Disulfide bond</keyword>
<evidence type="ECO:0000256" key="4">
    <source>
        <dbReference type="ARBA" id="ARBA00015294"/>
    </source>
</evidence>
<keyword evidence="5" id="KW-1168">Fusion of virus membrane with host membrane</keyword>
<evidence type="ECO:0000256" key="8">
    <source>
        <dbReference type="ARBA" id="ARBA00022595"/>
    </source>
</evidence>
<keyword evidence="20" id="KW-1160">Virus entry into host cell</keyword>
<evidence type="ECO:0000313" key="27">
    <source>
        <dbReference type="EMBL" id="AIU95029.1"/>
    </source>
</evidence>
<keyword evidence="18" id="KW-0325">Glycoprotein</keyword>
<evidence type="ECO:0000256" key="21">
    <source>
        <dbReference type="ARBA" id="ARBA00031199"/>
    </source>
</evidence>
<dbReference type="InterPro" id="IPR009878">
    <property type="entry name" value="Phlebovirus_G2_fusion"/>
</dbReference>
<feature type="transmembrane region" description="Helical" evidence="23">
    <location>
        <begin position="403"/>
        <end position="421"/>
    </location>
</feature>
<keyword evidence="9 23" id="KW-0812">Transmembrane</keyword>
<keyword evidence="11" id="KW-1161">Viral attachment to host cell</keyword>
<evidence type="ECO:0000256" key="5">
    <source>
        <dbReference type="ARBA" id="ARBA00022506"/>
    </source>
</evidence>
<dbReference type="Pfam" id="PF07245">
    <property type="entry name" value="Phlebovirus_G2"/>
    <property type="match status" value="1"/>
</dbReference>
<dbReference type="GeneID" id="65101316"/>
<name>A0A097SRV7_9VIRU</name>
<evidence type="ECO:0000256" key="9">
    <source>
        <dbReference type="ARBA" id="ARBA00022692"/>
    </source>
</evidence>
<dbReference type="GO" id="GO:0055036">
    <property type="term" value="C:virion membrane"/>
    <property type="evidence" value="ECO:0007669"/>
    <property type="project" value="UniProtKB-SubCell"/>
</dbReference>
<evidence type="ECO:0000313" key="28">
    <source>
        <dbReference type="Proteomes" id="UP000155731"/>
    </source>
</evidence>
<keyword evidence="19" id="KW-1038">Host endoplasmic reticulum</keyword>
<protein>
    <recommendedName>
        <fullName evidence="4">Envelopment polyprotein</fullName>
    </recommendedName>
    <alternativeName>
        <fullName evidence="21">M polyprotein</fullName>
    </alternativeName>
</protein>
<keyword evidence="10" id="KW-0732">Signal</keyword>
<dbReference type="Pfam" id="PF07243">
    <property type="entry name" value="Phlebovirus_G1"/>
    <property type="match status" value="1"/>
</dbReference>
<dbReference type="Gene3D" id="2.60.40.3770">
    <property type="match status" value="1"/>
</dbReference>
<evidence type="ECO:0000256" key="19">
    <source>
        <dbReference type="ARBA" id="ARBA00023184"/>
    </source>
</evidence>
<feature type="domain" description="Phlebovirus glycoprotein G2 fusion" evidence="25">
    <location>
        <begin position="516"/>
        <end position="836"/>
    </location>
</feature>
<evidence type="ECO:0000256" key="22">
    <source>
        <dbReference type="ARBA" id="ARBA00033745"/>
    </source>
</evidence>
<keyword evidence="12" id="KW-1040">Host Golgi apparatus</keyword>
<dbReference type="Gene3D" id="2.60.98.50">
    <property type="match status" value="1"/>
</dbReference>